<dbReference type="GO" id="GO:0045944">
    <property type="term" value="P:positive regulation of transcription by RNA polymerase II"/>
    <property type="evidence" value="ECO:0007669"/>
    <property type="project" value="TreeGrafter"/>
</dbReference>
<sequence length="343" mass="37433">MKTPIFWAVLCGDREKVEALLSLGADINASDYYLETPLTVAALQGMLSMVDYLLDRGSIVSAEDIAGNTALFHVAGAGYEEVARLLLEKGANIHHKNALMETPLFWAARNGHATVTDLLLTRGTEADPRNMFLETPLLHAASEADAFNEEKYTPTVHLLVERGANVDPTYHDTDTIGVYDLLVEKMSGCAPNLKSADGETPLYRAAVLGFDDLVKLLCVHGANPNLANRFGRTPLMVAVVRGHWKCVMALLAVGTIDRDATDILGCSASSEAEGRGVPLVKGVLLGGYTNLEILEAANFQQIGFKPEQCNQERAYNPNPDDIPKISKEIWHVGDWRHVMFVAF</sequence>
<dbReference type="AlphaFoldDB" id="A0A1Q5TUB9"/>
<feature type="repeat" description="ANK" evidence="3">
    <location>
        <begin position="1"/>
        <end position="32"/>
    </location>
</feature>
<protein>
    <submittedName>
        <fullName evidence="4">Serine/threonine-protein phosphatase 6 regulatory ankyrin repeat subunit C</fullName>
    </submittedName>
</protein>
<dbReference type="InterPro" id="IPR002110">
    <property type="entry name" value="Ankyrin_rpt"/>
</dbReference>
<evidence type="ECO:0000256" key="2">
    <source>
        <dbReference type="ARBA" id="ARBA00023043"/>
    </source>
</evidence>
<evidence type="ECO:0000256" key="1">
    <source>
        <dbReference type="ARBA" id="ARBA00022737"/>
    </source>
</evidence>
<reference evidence="4 5" key="1">
    <citation type="submission" date="2016-10" db="EMBL/GenBank/DDBJ databases">
        <title>Genome sequence of the ascomycete fungus Penicillium subrubescens.</title>
        <authorList>
            <person name="De Vries R.P."/>
            <person name="Peng M."/>
            <person name="Dilokpimol A."/>
            <person name="Hilden K."/>
            <person name="Makela M.R."/>
            <person name="Grigoriev I."/>
            <person name="Riley R."/>
            <person name="Granchi Z."/>
        </authorList>
    </citation>
    <scope>NUCLEOTIDE SEQUENCE [LARGE SCALE GENOMIC DNA]</scope>
    <source>
        <strain evidence="4 5">CBS 132785</strain>
    </source>
</reference>
<dbReference type="SMART" id="SM00248">
    <property type="entry name" value="ANK"/>
    <property type="match status" value="7"/>
</dbReference>
<dbReference type="EMBL" id="MNBE01000615">
    <property type="protein sequence ID" value="OKP03793.1"/>
    <property type="molecule type" value="Genomic_DNA"/>
</dbReference>
<accession>A0A1Q5TUB9</accession>
<feature type="repeat" description="ANK" evidence="3">
    <location>
        <begin position="66"/>
        <end position="98"/>
    </location>
</feature>
<evidence type="ECO:0000313" key="5">
    <source>
        <dbReference type="Proteomes" id="UP000186955"/>
    </source>
</evidence>
<proteinExistence type="predicted"/>
<organism evidence="4 5">
    <name type="scientific">Penicillium subrubescens</name>
    <dbReference type="NCBI Taxonomy" id="1316194"/>
    <lineage>
        <taxon>Eukaryota</taxon>
        <taxon>Fungi</taxon>
        <taxon>Dikarya</taxon>
        <taxon>Ascomycota</taxon>
        <taxon>Pezizomycotina</taxon>
        <taxon>Eurotiomycetes</taxon>
        <taxon>Eurotiomycetidae</taxon>
        <taxon>Eurotiales</taxon>
        <taxon>Aspergillaceae</taxon>
        <taxon>Penicillium</taxon>
    </lineage>
</organism>
<evidence type="ECO:0000256" key="3">
    <source>
        <dbReference type="PROSITE-ProRule" id="PRU00023"/>
    </source>
</evidence>
<dbReference type="SUPFAM" id="SSF48403">
    <property type="entry name" value="Ankyrin repeat"/>
    <property type="match status" value="1"/>
</dbReference>
<keyword evidence="2 3" id="KW-0040">ANK repeat</keyword>
<dbReference type="Pfam" id="PF12796">
    <property type="entry name" value="Ank_2"/>
    <property type="match status" value="2"/>
</dbReference>
<feature type="repeat" description="ANK" evidence="3">
    <location>
        <begin position="99"/>
        <end position="131"/>
    </location>
</feature>
<dbReference type="Proteomes" id="UP000186955">
    <property type="component" value="Unassembled WGS sequence"/>
</dbReference>
<dbReference type="InterPro" id="IPR036770">
    <property type="entry name" value="Ankyrin_rpt-contain_sf"/>
</dbReference>
<name>A0A1Q5TUB9_9EURO</name>
<dbReference type="Gene3D" id="1.25.40.20">
    <property type="entry name" value="Ankyrin repeat-containing domain"/>
    <property type="match status" value="2"/>
</dbReference>
<dbReference type="PANTHER" id="PTHR24193">
    <property type="entry name" value="ANKYRIN REPEAT PROTEIN"/>
    <property type="match status" value="1"/>
</dbReference>
<dbReference type="PANTHER" id="PTHR24193:SF121">
    <property type="entry name" value="ADA2A-CONTAINING COMPLEX COMPONENT 3, ISOFORM D"/>
    <property type="match status" value="1"/>
</dbReference>
<dbReference type="GO" id="GO:0000976">
    <property type="term" value="F:transcription cis-regulatory region binding"/>
    <property type="evidence" value="ECO:0007669"/>
    <property type="project" value="TreeGrafter"/>
</dbReference>
<keyword evidence="5" id="KW-1185">Reference proteome</keyword>
<dbReference type="GO" id="GO:0005634">
    <property type="term" value="C:nucleus"/>
    <property type="evidence" value="ECO:0007669"/>
    <property type="project" value="TreeGrafter"/>
</dbReference>
<dbReference type="Pfam" id="PF00023">
    <property type="entry name" value="Ank"/>
    <property type="match status" value="1"/>
</dbReference>
<dbReference type="PROSITE" id="PS50297">
    <property type="entry name" value="ANK_REP_REGION"/>
    <property type="match status" value="5"/>
</dbReference>
<feature type="repeat" description="ANK" evidence="3">
    <location>
        <begin position="33"/>
        <end position="65"/>
    </location>
</feature>
<dbReference type="STRING" id="1316194.A0A1Q5TUB9"/>
<dbReference type="PROSITE" id="PS50088">
    <property type="entry name" value="ANK_REPEAT"/>
    <property type="match status" value="5"/>
</dbReference>
<feature type="repeat" description="ANK" evidence="3">
    <location>
        <begin position="197"/>
        <end position="229"/>
    </location>
</feature>
<dbReference type="InterPro" id="IPR050663">
    <property type="entry name" value="Ankyrin-SOCS_Box"/>
</dbReference>
<evidence type="ECO:0000313" key="4">
    <source>
        <dbReference type="EMBL" id="OKP03793.1"/>
    </source>
</evidence>
<keyword evidence="1" id="KW-0677">Repeat</keyword>
<comment type="caution">
    <text evidence="4">The sequence shown here is derived from an EMBL/GenBank/DDBJ whole genome shotgun (WGS) entry which is preliminary data.</text>
</comment>
<gene>
    <name evidence="4" type="ORF">PENSUB_6802</name>
</gene>